<dbReference type="SUPFAM" id="SSF49265">
    <property type="entry name" value="Fibronectin type III"/>
    <property type="match status" value="1"/>
</dbReference>
<dbReference type="RefSeq" id="WP_234541095.1">
    <property type="nucleotide sequence ID" value="NZ_CAKMAB010000048.1"/>
</dbReference>
<feature type="domain" description="Fibronectin type-III" evidence="1">
    <location>
        <begin position="18"/>
        <end position="109"/>
    </location>
</feature>
<evidence type="ECO:0000313" key="2">
    <source>
        <dbReference type="EMBL" id="CAH1059208.1"/>
    </source>
</evidence>
<comment type="caution">
    <text evidence="2">The sequence shown here is derived from an EMBL/GenBank/DDBJ whole genome shotgun (WGS) entry which is preliminary data.</text>
</comment>
<dbReference type="Proteomes" id="UP000838749">
    <property type="component" value="Unassembled WGS sequence"/>
</dbReference>
<evidence type="ECO:0000313" key="3">
    <source>
        <dbReference type="Proteomes" id="UP000838749"/>
    </source>
</evidence>
<evidence type="ECO:0000259" key="1">
    <source>
        <dbReference type="PROSITE" id="PS50853"/>
    </source>
</evidence>
<dbReference type="InterPro" id="IPR036116">
    <property type="entry name" value="FN3_sf"/>
</dbReference>
<name>A0ABN8FU56_9BACL</name>
<dbReference type="SMART" id="SM00060">
    <property type="entry name" value="FN3"/>
    <property type="match status" value="1"/>
</dbReference>
<dbReference type="PRINTS" id="PR00014">
    <property type="entry name" value="FNTYPEIII"/>
</dbReference>
<gene>
    <name evidence="2" type="ORF">PAECIP111894_05414</name>
</gene>
<accession>A0ABN8FU56</accession>
<dbReference type="Pfam" id="PF00041">
    <property type="entry name" value="fn3"/>
    <property type="match status" value="1"/>
</dbReference>
<organism evidence="2 3">
    <name type="scientific">Paenibacillus pseudetheri</name>
    <dbReference type="NCBI Taxonomy" id="2897682"/>
    <lineage>
        <taxon>Bacteria</taxon>
        <taxon>Bacillati</taxon>
        <taxon>Bacillota</taxon>
        <taxon>Bacilli</taxon>
        <taxon>Bacillales</taxon>
        <taxon>Paenibacillaceae</taxon>
        <taxon>Paenibacillus</taxon>
    </lineage>
</organism>
<dbReference type="CDD" id="cd00063">
    <property type="entry name" value="FN3"/>
    <property type="match status" value="1"/>
</dbReference>
<protein>
    <recommendedName>
        <fullName evidence="1">Fibronectin type-III domain-containing protein</fullName>
    </recommendedName>
</protein>
<reference evidence="2" key="1">
    <citation type="submission" date="2021-12" db="EMBL/GenBank/DDBJ databases">
        <authorList>
            <person name="Criscuolo A."/>
        </authorList>
    </citation>
    <scope>NUCLEOTIDE SEQUENCE</scope>
    <source>
        <strain evidence="2">CIP111894</strain>
    </source>
</reference>
<keyword evidence="3" id="KW-1185">Reference proteome</keyword>
<sequence length="132" mass="14052">MDRSIEVTVKAPAKPITAPGIPTSVTATAENGQAIITFTPPVNDGGSEITGYLVTANPGELTVSGTGSPLTISGLTNGTSYSFTVQAINKVALANHLLNPIQSSRALHPVLMFLLNQLHQQRRLKWQMMLPF</sequence>
<dbReference type="InterPro" id="IPR013783">
    <property type="entry name" value="Ig-like_fold"/>
</dbReference>
<proteinExistence type="predicted"/>
<dbReference type="Gene3D" id="2.60.40.10">
    <property type="entry name" value="Immunoglobulins"/>
    <property type="match status" value="1"/>
</dbReference>
<dbReference type="EMBL" id="CAKMAB010000048">
    <property type="protein sequence ID" value="CAH1059208.1"/>
    <property type="molecule type" value="Genomic_DNA"/>
</dbReference>
<dbReference type="InterPro" id="IPR003961">
    <property type="entry name" value="FN3_dom"/>
</dbReference>
<dbReference type="PROSITE" id="PS50853">
    <property type="entry name" value="FN3"/>
    <property type="match status" value="1"/>
</dbReference>